<comment type="caution">
    <text evidence="3">The sequence shown here is derived from an EMBL/GenBank/DDBJ whole genome shotgun (WGS) entry which is preliminary data.</text>
</comment>
<dbReference type="Proteomes" id="UP001183202">
    <property type="component" value="Unassembled WGS sequence"/>
</dbReference>
<organism evidence="3 4">
    <name type="scientific">Pseudonocardia charpentierae</name>
    <dbReference type="NCBI Taxonomy" id="3075545"/>
    <lineage>
        <taxon>Bacteria</taxon>
        <taxon>Bacillati</taxon>
        <taxon>Actinomycetota</taxon>
        <taxon>Actinomycetes</taxon>
        <taxon>Pseudonocardiales</taxon>
        <taxon>Pseudonocardiaceae</taxon>
        <taxon>Pseudonocardia</taxon>
    </lineage>
</organism>
<dbReference type="GO" id="GO:0016787">
    <property type="term" value="F:hydrolase activity"/>
    <property type="evidence" value="ECO:0007669"/>
    <property type="project" value="UniProtKB-KW"/>
</dbReference>
<dbReference type="EMBL" id="JAVREJ010000033">
    <property type="protein sequence ID" value="MDT0353459.1"/>
    <property type="molecule type" value="Genomic_DNA"/>
</dbReference>
<proteinExistence type="predicted"/>
<feature type="transmembrane region" description="Helical" evidence="2">
    <location>
        <begin position="191"/>
        <end position="208"/>
    </location>
</feature>
<dbReference type="PANTHER" id="PTHR40031">
    <property type="entry name" value="HYPOTHETICAL MEMBRANE SPANNING PROTEIN"/>
    <property type="match status" value="1"/>
</dbReference>
<keyword evidence="2" id="KW-0472">Membrane</keyword>
<feature type="transmembrane region" description="Helical" evidence="2">
    <location>
        <begin position="167"/>
        <end position="185"/>
    </location>
</feature>
<keyword evidence="3" id="KW-0378">Hydrolase</keyword>
<reference evidence="4" key="1">
    <citation type="submission" date="2023-07" db="EMBL/GenBank/DDBJ databases">
        <title>30 novel species of actinomycetes from the DSMZ collection.</title>
        <authorList>
            <person name="Nouioui I."/>
        </authorList>
    </citation>
    <scope>NUCLEOTIDE SEQUENCE [LARGE SCALE GENOMIC DNA]</scope>
    <source>
        <strain evidence="4">DSM 45834</strain>
    </source>
</reference>
<feature type="transmembrane region" description="Helical" evidence="2">
    <location>
        <begin position="215"/>
        <end position="233"/>
    </location>
</feature>
<keyword evidence="2" id="KW-0812">Transmembrane</keyword>
<evidence type="ECO:0000313" key="3">
    <source>
        <dbReference type="EMBL" id="MDT0353459.1"/>
    </source>
</evidence>
<dbReference type="PANTHER" id="PTHR40031:SF1">
    <property type="entry name" value="MEMBRANE-BOUND METAL-DEPENDENT HYDROLASE"/>
    <property type="match status" value="1"/>
</dbReference>
<sequence length="412" mass="44789">MDNLTHTLISVMVGEAIHRSTPTSPVLTESARRNVAIAVMVIGGNLPDFDVIYTGLADTKLDYLLHHRGHTHTIIGALILSLLLFVAVRLWWKYRKVEPRPADIRFLVVLSLVAPLLHIGLDFTNSYGIHPFWPVDNRWYYGDAVFIVEPLLWACSAVLLFTLRSTFMRAVIALVLVVGLGLSWFSGLVPASLAVLLTLLTLGLAAVGRYSSPRAALSSGIAAWLVVTAVFVATSRTAKGQVDALLADDFPTARTLDTVLTPAPANPVCREVLAVQLVDGRYVVRRAFHSLVPGWIPAGRCAQLSSSGTPTAPLIPTAQASTDEMAWIGEFSTGADLSAALARDYCAVDSLLQFARAPWAGRYGDGWVVGDLRYDREPELGIAEIEVGSSTDECPRFRPPWVPPRQDLLGSR</sequence>
<keyword evidence="2" id="KW-1133">Transmembrane helix</keyword>
<feature type="region of interest" description="Disordered" evidence="1">
    <location>
        <begin position="391"/>
        <end position="412"/>
    </location>
</feature>
<evidence type="ECO:0000256" key="1">
    <source>
        <dbReference type="SAM" id="MobiDB-lite"/>
    </source>
</evidence>
<dbReference type="Pfam" id="PF04307">
    <property type="entry name" value="YdjM"/>
    <property type="match status" value="1"/>
</dbReference>
<dbReference type="InterPro" id="IPR007404">
    <property type="entry name" value="YdjM-like"/>
</dbReference>
<dbReference type="RefSeq" id="WP_311559973.1">
    <property type="nucleotide sequence ID" value="NZ_JAVREJ010000033.1"/>
</dbReference>
<evidence type="ECO:0000313" key="4">
    <source>
        <dbReference type="Proteomes" id="UP001183202"/>
    </source>
</evidence>
<name>A0ABU2NJS1_9PSEU</name>
<feature type="transmembrane region" description="Helical" evidence="2">
    <location>
        <begin position="104"/>
        <end position="121"/>
    </location>
</feature>
<accession>A0ABU2NJS1</accession>
<protein>
    <submittedName>
        <fullName evidence="3">Metal-dependent hydrolase</fullName>
    </submittedName>
</protein>
<keyword evidence="4" id="KW-1185">Reference proteome</keyword>
<feature type="transmembrane region" description="Helical" evidence="2">
    <location>
        <begin position="141"/>
        <end position="160"/>
    </location>
</feature>
<evidence type="ECO:0000256" key="2">
    <source>
        <dbReference type="SAM" id="Phobius"/>
    </source>
</evidence>
<dbReference type="InterPro" id="IPR053170">
    <property type="entry name" value="Transcription_regulator"/>
</dbReference>
<feature type="transmembrane region" description="Helical" evidence="2">
    <location>
        <begin position="73"/>
        <end position="92"/>
    </location>
</feature>
<gene>
    <name evidence="3" type="ORF">RM445_28550</name>
</gene>